<evidence type="ECO:0000313" key="1">
    <source>
        <dbReference type="EMBL" id="SDH84848.1"/>
    </source>
</evidence>
<evidence type="ECO:0000313" key="2">
    <source>
        <dbReference type="Proteomes" id="UP000198869"/>
    </source>
</evidence>
<reference evidence="2" key="1">
    <citation type="submission" date="2016-10" db="EMBL/GenBank/DDBJ databases">
        <authorList>
            <person name="Varghese N."/>
            <person name="Submissions S."/>
        </authorList>
    </citation>
    <scope>NUCLEOTIDE SEQUENCE [LARGE SCALE GENOMIC DNA]</scope>
    <source>
        <strain evidence="2">DSM 17071</strain>
    </source>
</reference>
<dbReference type="AlphaFoldDB" id="A0A1G8FRR9"/>
<dbReference type="STRING" id="311334.SAMN05421846_102251"/>
<dbReference type="RefSeq" id="WP_089855348.1">
    <property type="nucleotide sequence ID" value="NZ_FNDW01000002.1"/>
</dbReference>
<name>A0A1G8FRR9_9FLAO</name>
<organism evidence="1 2">
    <name type="scientific">Chryseobacterium taeanense</name>
    <dbReference type="NCBI Taxonomy" id="311334"/>
    <lineage>
        <taxon>Bacteria</taxon>
        <taxon>Pseudomonadati</taxon>
        <taxon>Bacteroidota</taxon>
        <taxon>Flavobacteriia</taxon>
        <taxon>Flavobacteriales</taxon>
        <taxon>Weeksellaceae</taxon>
        <taxon>Chryseobacterium group</taxon>
        <taxon>Chryseobacterium</taxon>
    </lineage>
</organism>
<dbReference type="Proteomes" id="UP000198869">
    <property type="component" value="Unassembled WGS sequence"/>
</dbReference>
<gene>
    <name evidence="1" type="ORF">SAMN05421846_102251</name>
</gene>
<keyword evidence="2" id="KW-1185">Reference proteome</keyword>
<dbReference type="EMBL" id="FNDW01000002">
    <property type="protein sequence ID" value="SDH84848.1"/>
    <property type="molecule type" value="Genomic_DNA"/>
</dbReference>
<sequence length="121" mass="15134">MEERNIIIKKILEKLYIEFNPENLCKLTLDQYKDFFFSIFEYINLYKNKYHLIEEDFVEFSKNIHHKYNYDEYQDNCWERVAFFMDELIFRFSTPPPYFFHSNFEDFKNKLKRDFTEGNGL</sequence>
<accession>A0A1G8FRR9</accession>
<protein>
    <submittedName>
        <fullName evidence="1">Uncharacterized protein</fullName>
    </submittedName>
</protein>
<proteinExistence type="predicted"/>
<dbReference type="OrthoDB" id="1258974at2"/>